<evidence type="ECO:0000256" key="2">
    <source>
        <dbReference type="SAM" id="SignalP"/>
    </source>
</evidence>
<organism evidence="3 4">
    <name type="scientific">Hoylesella nanceiensis</name>
    <dbReference type="NCBI Taxonomy" id="425941"/>
    <lineage>
        <taxon>Bacteria</taxon>
        <taxon>Pseudomonadati</taxon>
        <taxon>Bacteroidota</taxon>
        <taxon>Bacteroidia</taxon>
        <taxon>Bacteroidales</taxon>
        <taxon>Prevotellaceae</taxon>
        <taxon>Hoylesella</taxon>
    </lineage>
</organism>
<dbReference type="GeneID" id="93182495"/>
<feature type="chain" id="PRO_5045837543" description="Lipoprotein" evidence="2">
    <location>
        <begin position="24"/>
        <end position="72"/>
    </location>
</feature>
<keyword evidence="2" id="KW-0732">Signal</keyword>
<gene>
    <name evidence="3" type="ORF">KZO38_10120</name>
</gene>
<proteinExistence type="predicted"/>
<evidence type="ECO:0000256" key="1">
    <source>
        <dbReference type="SAM" id="MobiDB-lite"/>
    </source>
</evidence>
<evidence type="ECO:0008006" key="5">
    <source>
        <dbReference type="Google" id="ProtNLM"/>
    </source>
</evidence>
<evidence type="ECO:0000313" key="3">
    <source>
        <dbReference type="EMBL" id="MBW4770106.1"/>
    </source>
</evidence>
<protein>
    <recommendedName>
        <fullName evidence="5">Lipoprotein</fullName>
    </recommendedName>
</protein>
<comment type="caution">
    <text evidence="3">The sequence shown here is derived from an EMBL/GenBank/DDBJ whole genome shotgun (WGS) entry which is preliminary data.</text>
</comment>
<name>A0ABS6YEX1_9BACT</name>
<sequence>MKKIAQYLLLAMIAFVGVNVFSACDKADDMPPITDNNTTGNRSYRLPDPTVNTATEKQEADAITAEYEQGIK</sequence>
<dbReference type="RefSeq" id="WP_018362506.1">
    <property type="nucleotide sequence ID" value="NZ_CAURBD010000007.1"/>
</dbReference>
<keyword evidence="4" id="KW-1185">Reference proteome</keyword>
<feature type="signal peptide" evidence="2">
    <location>
        <begin position="1"/>
        <end position="23"/>
    </location>
</feature>
<reference evidence="3 4" key="1">
    <citation type="submission" date="2021-07" db="EMBL/GenBank/DDBJ databases">
        <title>Genomic diversity and antimicrobial resistance of Prevotella spp. isolated from chronic lung disease airways.</title>
        <authorList>
            <person name="Webb K.A."/>
            <person name="Olagoke O.S."/>
            <person name="Baird T."/>
            <person name="Neill J."/>
            <person name="Pham A."/>
            <person name="Wells T.J."/>
            <person name="Ramsay K.A."/>
            <person name="Bell S.C."/>
            <person name="Sarovich D.S."/>
            <person name="Price E.P."/>
        </authorList>
    </citation>
    <scope>NUCLEOTIDE SEQUENCE [LARGE SCALE GENOMIC DNA]</scope>
    <source>
        <strain evidence="3 4">SCHI0011.S.12</strain>
    </source>
</reference>
<accession>A0ABS6YEX1</accession>
<dbReference type="EMBL" id="JAHXCT010000008">
    <property type="protein sequence ID" value="MBW4770106.1"/>
    <property type="molecule type" value="Genomic_DNA"/>
</dbReference>
<evidence type="ECO:0000313" key="4">
    <source>
        <dbReference type="Proteomes" id="UP000788426"/>
    </source>
</evidence>
<dbReference type="Proteomes" id="UP000788426">
    <property type="component" value="Unassembled WGS sequence"/>
</dbReference>
<feature type="region of interest" description="Disordered" evidence="1">
    <location>
        <begin position="53"/>
        <end position="72"/>
    </location>
</feature>
<dbReference type="PROSITE" id="PS51257">
    <property type="entry name" value="PROKAR_LIPOPROTEIN"/>
    <property type="match status" value="1"/>
</dbReference>